<dbReference type="Proteomes" id="UP000029385">
    <property type="component" value="Unassembled WGS sequence"/>
</dbReference>
<dbReference type="PANTHER" id="PTHR10655">
    <property type="entry name" value="LYSOPHOSPHOLIPASE-RELATED"/>
    <property type="match status" value="1"/>
</dbReference>
<dbReference type="InterPro" id="IPR029058">
    <property type="entry name" value="AB_hydrolase_fold"/>
</dbReference>
<proteinExistence type="inferred from homology"/>
<feature type="domain" description="Phospholipase/carboxylesterase/thioesterase" evidence="3">
    <location>
        <begin position="10"/>
        <end position="214"/>
    </location>
</feature>
<keyword evidence="5" id="KW-1185">Reference proteome</keyword>
<dbReference type="STRING" id="1121015.GCA_000420545_01744"/>
<dbReference type="RefSeq" id="WP_022969365.1">
    <property type="nucleotide sequence ID" value="NZ_ATVD01000003.1"/>
</dbReference>
<dbReference type="InterPro" id="IPR003140">
    <property type="entry name" value="PLipase/COase/thioEstase"/>
</dbReference>
<dbReference type="SUPFAM" id="SSF53474">
    <property type="entry name" value="alpha/beta-Hydrolases"/>
    <property type="match status" value="1"/>
</dbReference>
<reference evidence="4 5" key="1">
    <citation type="submission" date="2013-09" db="EMBL/GenBank/DDBJ databases">
        <title>Genome sequencing of Arenimonas oryziterrae.</title>
        <authorList>
            <person name="Chen F."/>
            <person name="Wang G."/>
        </authorList>
    </citation>
    <scope>NUCLEOTIDE SEQUENCE [LARGE SCALE GENOMIC DNA]</scope>
    <source>
        <strain evidence="4 5">YC6267</strain>
    </source>
</reference>
<dbReference type="EMBL" id="AVCI01000003">
    <property type="protein sequence ID" value="KFN44051.1"/>
    <property type="molecule type" value="Genomic_DNA"/>
</dbReference>
<dbReference type="InterPro" id="IPR050565">
    <property type="entry name" value="LYPA1-2/EST-like"/>
</dbReference>
<comment type="similarity">
    <text evidence="1">Belongs to the AB hydrolase superfamily. AB hydrolase 2 family.</text>
</comment>
<accession>A0A091AX91</accession>
<dbReference type="Gene3D" id="3.40.50.1820">
    <property type="entry name" value="alpha/beta hydrolase"/>
    <property type="match status" value="1"/>
</dbReference>
<dbReference type="GO" id="GO:0016787">
    <property type="term" value="F:hydrolase activity"/>
    <property type="evidence" value="ECO:0007669"/>
    <property type="project" value="UniProtKB-KW"/>
</dbReference>
<gene>
    <name evidence="4" type="ORF">N789_06450</name>
</gene>
<dbReference type="PATRIC" id="fig|1121015.4.peg.780"/>
<dbReference type="AlphaFoldDB" id="A0A091AX91"/>
<comment type="caution">
    <text evidence="4">The sequence shown here is derived from an EMBL/GenBank/DDBJ whole genome shotgun (WGS) entry which is preliminary data.</text>
</comment>
<evidence type="ECO:0000313" key="5">
    <source>
        <dbReference type="Proteomes" id="UP000029385"/>
    </source>
</evidence>
<dbReference type="eggNOG" id="COG0400">
    <property type="taxonomic scope" value="Bacteria"/>
</dbReference>
<sequence>MLQTVEHETRAKPAWSIVWLHGLGADGNDFAPIVPELVRPEWPALRFVFPHAKVRPVTINGGVPMRAWYDIVSQQIDQRADETGVRESMADVDALIARERDRGVPPQRVILAGFSQGGAIALANGLRREAGLAGIVALSTYLPMAPTTAAEITDAGKRTPVFMAHGAQDPVVPQALGQRSREVLQGLGVSVDWRSYPMQHSVCAAEIGDLAGWLTARFEAA</sequence>
<organism evidence="4 5">
    <name type="scientific">Arenimonas oryziterrae DSM 21050 = YC6267</name>
    <dbReference type="NCBI Taxonomy" id="1121015"/>
    <lineage>
        <taxon>Bacteria</taxon>
        <taxon>Pseudomonadati</taxon>
        <taxon>Pseudomonadota</taxon>
        <taxon>Gammaproteobacteria</taxon>
        <taxon>Lysobacterales</taxon>
        <taxon>Lysobacteraceae</taxon>
        <taxon>Arenimonas</taxon>
    </lineage>
</organism>
<dbReference type="OrthoDB" id="9801763at2"/>
<evidence type="ECO:0000256" key="1">
    <source>
        <dbReference type="ARBA" id="ARBA00006499"/>
    </source>
</evidence>
<protein>
    <recommendedName>
        <fullName evidence="3">Phospholipase/carboxylesterase/thioesterase domain-containing protein</fullName>
    </recommendedName>
</protein>
<evidence type="ECO:0000313" key="4">
    <source>
        <dbReference type="EMBL" id="KFN44051.1"/>
    </source>
</evidence>
<keyword evidence="2" id="KW-0378">Hydrolase</keyword>
<name>A0A091AX91_9GAMM</name>
<evidence type="ECO:0000259" key="3">
    <source>
        <dbReference type="Pfam" id="PF02230"/>
    </source>
</evidence>
<dbReference type="Pfam" id="PF02230">
    <property type="entry name" value="Abhydrolase_2"/>
    <property type="match status" value="1"/>
</dbReference>
<dbReference type="PANTHER" id="PTHR10655:SF17">
    <property type="entry name" value="LYSOPHOSPHOLIPASE-LIKE PROTEIN 1"/>
    <property type="match status" value="1"/>
</dbReference>
<evidence type="ECO:0000256" key="2">
    <source>
        <dbReference type="ARBA" id="ARBA00022801"/>
    </source>
</evidence>